<dbReference type="Pfam" id="PF04012">
    <property type="entry name" value="PspA_IM30"/>
    <property type="match status" value="1"/>
</dbReference>
<feature type="coiled-coil region" evidence="2">
    <location>
        <begin position="93"/>
        <end position="127"/>
    </location>
</feature>
<dbReference type="InterPro" id="IPR007157">
    <property type="entry name" value="PspA_VIPP1"/>
</dbReference>
<keyword evidence="2" id="KW-0175">Coiled coil</keyword>
<dbReference type="Proteomes" id="UP000197019">
    <property type="component" value="Chromosome"/>
</dbReference>
<dbReference type="SUPFAM" id="SSF57997">
    <property type="entry name" value="Tropomyosin"/>
    <property type="match status" value="1"/>
</dbReference>
<name>A0A1Z4C037_9GAMM</name>
<protein>
    <recommendedName>
        <fullName evidence="5">Phage shock protein A</fullName>
    </recommendedName>
</protein>
<evidence type="ECO:0000313" key="3">
    <source>
        <dbReference type="EMBL" id="ASF46859.1"/>
    </source>
</evidence>
<keyword evidence="4" id="KW-1185">Reference proteome</keyword>
<dbReference type="EMBL" id="CP022129">
    <property type="protein sequence ID" value="ASF46859.1"/>
    <property type="molecule type" value="Genomic_DNA"/>
</dbReference>
<dbReference type="KEGG" id="mpsy:CEK71_12665"/>
<evidence type="ECO:0008006" key="5">
    <source>
        <dbReference type="Google" id="ProtNLM"/>
    </source>
</evidence>
<accession>A0A1Z4C037</accession>
<proteinExistence type="inferred from homology"/>
<reference evidence="3 4" key="1">
    <citation type="submission" date="2017-06" db="EMBL/GenBank/DDBJ databases">
        <title>Genome Sequencing of the methanotroph Methylovulum psychrotolerants str. HV10-M2 isolated from a high-altitude environment.</title>
        <authorList>
            <person name="Mateos-Rivera A."/>
        </authorList>
    </citation>
    <scope>NUCLEOTIDE SEQUENCE [LARGE SCALE GENOMIC DNA]</scope>
    <source>
        <strain evidence="3 4">HV10_M2</strain>
    </source>
</reference>
<gene>
    <name evidence="3" type="ORF">CEK71_12665</name>
</gene>
<dbReference type="AlphaFoldDB" id="A0A1Z4C037"/>
<dbReference type="OrthoDB" id="6400876at2"/>
<comment type="similarity">
    <text evidence="1">Belongs to the PspA/Vipp/IM30 family.</text>
</comment>
<sequence length="226" mass="25182">MNSLKRLFISLKSQVDVIVDDFENHEAVAGVAIKELEEWRGKTRIHQHRLQTLIGQFEASLAELHKEADTWAARAIKTKETDQPKALECVKRMVSAQQQIKTLETQLQNAQSQHAQLAADLNTVQTRLQTLNTQKAVFAARQNRLHLQTALKSGDSNPLAEAQKVFNRWEEAITGAECGYPDPISQDHFADAFVQAEETLELNRILAALAAQTTPSAPKADAGQEH</sequence>
<dbReference type="RefSeq" id="WP_088619731.1">
    <property type="nucleotide sequence ID" value="NZ_CP022129.1"/>
</dbReference>
<organism evidence="3 4">
    <name type="scientific">Methylovulum psychrotolerans</name>
    <dbReference type="NCBI Taxonomy" id="1704499"/>
    <lineage>
        <taxon>Bacteria</taxon>
        <taxon>Pseudomonadati</taxon>
        <taxon>Pseudomonadota</taxon>
        <taxon>Gammaproteobacteria</taxon>
        <taxon>Methylococcales</taxon>
        <taxon>Methylococcaceae</taxon>
        <taxon>Methylovulum</taxon>
    </lineage>
</organism>
<evidence type="ECO:0000313" key="4">
    <source>
        <dbReference type="Proteomes" id="UP000197019"/>
    </source>
</evidence>
<evidence type="ECO:0000256" key="2">
    <source>
        <dbReference type="SAM" id="Coils"/>
    </source>
</evidence>
<evidence type="ECO:0000256" key="1">
    <source>
        <dbReference type="ARBA" id="ARBA00043985"/>
    </source>
</evidence>